<dbReference type="InterPro" id="IPR036859">
    <property type="entry name" value="CAP-Gly_dom_sf"/>
</dbReference>
<keyword evidence="11" id="KW-1185">Reference proteome</keyword>
<dbReference type="Gene3D" id="3.80.10.10">
    <property type="entry name" value="Ribonuclease Inhibitor"/>
    <property type="match status" value="2"/>
</dbReference>
<evidence type="ECO:0000313" key="10">
    <source>
        <dbReference type="Ensembl" id="ENSECRP00000024988.1"/>
    </source>
</evidence>
<dbReference type="PANTHER" id="PTHR18849">
    <property type="entry name" value="LEUCINE RICH REPEAT PROTEIN"/>
    <property type="match status" value="1"/>
</dbReference>
<dbReference type="GeneTree" id="ENSGT00530000063405"/>
<evidence type="ECO:0000259" key="9">
    <source>
        <dbReference type="PROSITE" id="PS50245"/>
    </source>
</evidence>
<dbReference type="GO" id="GO:0007010">
    <property type="term" value="P:cytoskeleton organization"/>
    <property type="evidence" value="ECO:0007669"/>
    <property type="project" value="TreeGrafter"/>
</dbReference>
<evidence type="ECO:0000256" key="5">
    <source>
        <dbReference type="ARBA" id="ARBA00022614"/>
    </source>
</evidence>
<dbReference type="InterPro" id="IPR044079">
    <property type="entry name" value="Ubl_TBCE"/>
</dbReference>
<reference evidence="10" key="1">
    <citation type="submission" date="2021-06" db="EMBL/GenBank/DDBJ databases">
        <authorList>
            <consortium name="Wellcome Sanger Institute Data Sharing"/>
        </authorList>
    </citation>
    <scope>NUCLEOTIDE SEQUENCE [LARGE SCALE GENOMIC DNA]</scope>
</reference>
<dbReference type="Gene3D" id="2.30.30.190">
    <property type="entry name" value="CAP Gly-rich-like domain"/>
    <property type="match status" value="1"/>
</dbReference>
<dbReference type="CDD" id="cd17044">
    <property type="entry name" value="Ubl_TBCE"/>
    <property type="match status" value="1"/>
</dbReference>
<sequence>MTISASDLRKMSDEVPCDTVGRRILCAGERGTVRFVGYVPPASGLWLGVEWDNAERGKHDGSHEGIRYFNSSHPTGSSFIRPKKASFGVDFLTAVKKRYEIQEASEVTEEMKISNTSVELVNGAERQLYNLTEVSLRGYEVSSGGKVNDIQQTVPNVILLDLSENLLASWRNVADITCQLEKLKVLIISQNKLAIPENPSSLAQAFANLREMALSKASITWSNVLQCAPMWPVLEELYLSDNEICTLQKPINVLQSLKLLDLGNNRLSDGGDLLEIAFLPRLEKLILSNNQLSSVCFSDAQPGCKSAMFSSMKFLAVDKNHISQWSFVNELEKLQSLQQLSCLYNPLMTSEKSTETIRQLIIAKIGQLRFLNKSEVLPDERKGAELDYRKLFGKEWLEAGGHWDEDKNHPNESFIAQHPRFQLLIKKFGPPEEGELKQQQPFALKNQLLTLTFRFPGRPNAPIEKKLPNSMTVQKVKGLLSRLLKVPATELSLTYTRAKIEDKEVDLDNDLRSLKFFCIEDSDTVLVRWS</sequence>
<reference evidence="10" key="3">
    <citation type="submission" date="2025-09" db="UniProtKB">
        <authorList>
            <consortium name="Ensembl"/>
        </authorList>
    </citation>
    <scope>IDENTIFICATION</scope>
</reference>
<reference evidence="10" key="2">
    <citation type="submission" date="2025-08" db="UniProtKB">
        <authorList>
            <consortium name="Ensembl"/>
        </authorList>
    </citation>
    <scope>IDENTIFICATION</scope>
</reference>
<dbReference type="InterPro" id="IPR001611">
    <property type="entry name" value="Leu-rich_rpt"/>
</dbReference>
<dbReference type="PROSITE" id="PS00845">
    <property type="entry name" value="CAP_GLY_1"/>
    <property type="match status" value="1"/>
</dbReference>
<dbReference type="GeneID" id="114666127"/>
<evidence type="ECO:0000256" key="1">
    <source>
        <dbReference type="ARBA" id="ARBA00004496"/>
    </source>
</evidence>
<evidence type="ECO:0000313" key="11">
    <source>
        <dbReference type="Proteomes" id="UP000694620"/>
    </source>
</evidence>
<comment type="similarity">
    <text evidence="2">Belongs to the TBCE family.</text>
</comment>
<evidence type="ECO:0000256" key="7">
    <source>
        <dbReference type="ARBA" id="ARBA00023186"/>
    </source>
</evidence>
<keyword evidence="5" id="KW-0433">Leucine-rich repeat</keyword>
<accession>A0A8C4SZI0</accession>
<evidence type="ECO:0000256" key="6">
    <source>
        <dbReference type="ARBA" id="ARBA00022737"/>
    </source>
</evidence>
<feature type="domain" description="CAP-Gly" evidence="9">
    <location>
        <begin position="37"/>
        <end position="81"/>
    </location>
</feature>
<dbReference type="Ensembl" id="ENSECRT00000025527.1">
    <property type="protein sequence ID" value="ENSECRP00000024988.1"/>
    <property type="gene ID" value="ENSECRG00000016920.1"/>
</dbReference>
<dbReference type="Pfam" id="PF01302">
    <property type="entry name" value="CAP_GLY"/>
    <property type="match status" value="1"/>
</dbReference>
<comment type="subcellular location">
    <subcellularLocation>
        <location evidence="1">Cytoplasm</location>
    </subcellularLocation>
</comment>
<dbReference type="Gene3D" id="3.10.20.90">
    <property type="entry name" value="Phosphatidylinositol 3-kinase Catalytic Subunit, Chain A, domain 1"/>
    <property type="match status" value="1"/>
</dbReference>
<evidence type="ECO:0000256" key="3">
    <source>
        <dbReference type="ARBA" id="ARBA00015004"/>
    </source>
</evidence>
<dbReference type="InterPro" id="IPR029071">
    <property type="entry name" value="Ubiquitin-like_domsf"/>
</dbReference>
<name>A0A8C4SZI0_ERPCA</name>
<dbReference type="PROSITE" id="PS50245">
    <property type="entry name" value="CAP_GLY_2"/>
    <property type="match status" value="1"/>
</dbReference>
<dbReference type="AlphaFoldDB" id="A0A8C4SZI0"/>
<proteinExistence type="inferred from homology"/>
<dbReference type="RefSeq" id="XP_028676701.1">
    <property type="nucleotide sequence ID" value="XM_028820868.2"/>
</dbReference>
<dbReference type="PROSITE" id="PS51450">
    <property type="entry name" value="LRR"/>
    <property type="match status" value="1"/>
</dbReference>
<dbReference type="InterPro" id="IPR032675">
    <property type="entry name" value="LRR_dom_sf"/>
</dbReference>
<dbReference type="SUPFAM" id="SSF52058">
    <property type="entry name" value="L domain-like"/>
    <property type="match status" value="1"/>
</dbReference>
<keyword evidence="7" id="KW-0143">Chaperone</keyword>
<evidence type="ECO:0000256" key="4">
    <source>
        <dbReference type="ARBA" id="ARBA00022490"/>
    </source>
</evidence>
<keyword evidence="4" id="KW-0963">Cytoplasm</keyword>
<dbReference type="SUPFAM" id="SSF74924">
    <property type="entry name" value="Cap-Gly domain"/>
    <property type="match status" value="1"/>
</dbReference>
<dbReference type="SUPFAM" id="SSF54236">
    <property type="entry name" value="Ubiquitin-like"/>
    <property type="match status" value="1"/>
</dbReference>
<gene>
    <name evidence="10" type="primary">TBCE</name>
    <name evidence="10" type="synonym">tbce</name>
</gene>
<dbReference type="OrthoDB" id="5273213at2759"/>
<dbReference type="CTD" id="6905"/>
<dbReference type="InterPro" id="IPR000938">
    <property type="entry name" value="CAP-Gly_domain"/>
</dbReference>
<protein>
    <recommendedName>
        <fullName evidence="3">Tubulin-specific chaperone E</fullName>
    </recommendedName>
    <alternativeName>
        <fullName evidence="8">Tubulin-folding cofactor E</fullName>
    </alternativeName>
</protein>
<dbReference type="Proteomes" id="UP000694620">
    <property type="component" value="Chromosome 15"/>
</dbReference>
<dbReference type="SMART" id="SM01052">
    <property type="entry name" value="CAP_GLY"/>
    <property type="match status" value="1"/>
</dbReference>
<evidence type="ECO:0000256" key="8">
    <source>
        <dbReference type="ARBA" id="ARBA00030180"/>
    </source>
</evidence>
<dbReference type="GO" id="GO:0005737">
    <property type="term" value="C:cytoplasm"/>
    <property type="evidence" value="ECO:0007669"/>
    <property type="project" value="UniProtKB-SubCell"/>
</dbReference>
<keyword evidence="6" id="KW-0677">Repeat</keyword>
<dbReference type="FunFam" id="2.30.30.190:FF:000008">
    <property type="entry name" value="Tubulin-specific chaperone E"/>
    <property type="match status" value="1"/>
</dbReference>
<evidence type="ECO:0000256" key="2">
    <source>
        <dbReference type="ARBA" id="ARBA00006286"/>
    </source>
</evidence>
<organism evidence="10 11">
    <name type="scientific">Erpetoichthys calabaricus</name>
    <name type="common">Rope fish</name>
    <name type="synonym">Calamoichthys calabaricus</name>
    <dbReference type="NCBI Taxonomy" id="27687"/>
    <lineage>
        <taxon>Eukaryota</taxon>
        <taxon>Metazoa</taxon>
        <taxon>Chordata</taxon>
        <taxon>Craniata</taxon>
        <taxon>Vertebrata</taxon>
        <taxon>Euteleostomi</taxon>
        <taxon>Actinopterygii</taxon>
        <taxon>Polypteriformes</taxon>
        <taxon>Polypteridae</taxon>
        <taxon>Erpetoichthys</taxon>
    </lineage>
</organism>
<dbReference type="PANTHER" id="PTHR18849:SF0">
    <property type="entry name" value="CILIA- AND FLAGELLA-ASSOCIATED PROTEIN 410-RELATED"/>
    <property type="match status" value="1"/>
</dbReference>